<dbReference type="GO" id="GO:0019441">
    <property type="term" value="P:L-tryptophan catabolic process to kynurenine"/>
    <property type="evidence" value="ECO:0007669"/>
    <property type="project" value="InterPro"/>
</dbReference>
<dbReference type="InterPro" id="IPR007325">
    <property type="entry name" value="KFase/CYL"/>
</dbReference>
<name>A0A645GU50_9ZZZZ</name>
<dbReference type="InterPro" id="IPR037175">
    <property type="entry name" value="KFase_sf"/>
</dbReference>
<comment type="caution">
    <text evidence="1">The sequence shown here is derived from an EMBL/GenBank/DDBJ whole genome shotgun (WGS) entry which is preliminary data.</text>
</comment>
<dbReference type="PANTHER" id="PTHR43564">
    <property type="entry name" value="KYNURENINE FORMAMIDASE-LIKE PROTEIN"/>
    <property type="match status" value="1"/>
</dbReference>
<keyword evidence="1" id="KW-0378">Hydrolase</keyword>
<organism evidence="1">
    <name type="scientific">bioreactor metagenome</name>
    <dbReference type="NCBI Taxonomy" id="1076179"/>
    <lineage>
        <taxon>unclassified sequences</taxon>
        <taxon>metagenomes</taxon>
        <taxon>ecological metagenomes</taxon>
    </lineage>
</organism>
<evidence type="ECO:0000313" key="1">
    <source>
        <dbReference type="EMBL" id="MPN27173.1"/>
    </source>
</evidence>
<sequence>MFTGVNLWEVLSNLKKCKWVDLTHEFGGDTPRWPGFEPEKIETLFNIEEHGIFVNKFAFPGQYGTHMDAPGHFAKGGRLVDSIELKEMVLPMVVIDCSEKVRKNIDYEMTIEDIGEWKSKYGKIPEGSFVAMRTD</sequence>
<reference evidence="1" key="1">
    <citation type="submission" date="2019-08" db="EMBL/GenBank/DDBJ databases">
        <authorList>
            <person name="Kucharzyk K."/>
            <person name="Murdoch R.W."/>
            <person name="Higgins S."/>
            <person name="Loffler F."/>
        </authorList>
    </citation>
    <scope>NUCLEOTIDE SEQUENCE</scope>
</reference>
<dbReference type="EC" id="3.5.1.9" evidence="1"/>
<dbReference type="Gene3D" id="3.50.30.50">
    <property type="entry name" value="Putative cyclase"/>
    <property type="match status" value="1"/>
</dbReference>
<dbReference type="AlphaFoldDB" id="A0A645GU50"/>
<accession>A0A645GU50</accession>
<dbReference type="GO" id="GO:0004061">
    <property type="term" value="F:arylformamidase activity"/>
    <property type="evidence" value="ECO:0007669"/>
    <property type="project" value="UniProtKB-EC"/>
</dbReference>
<dbReference type="PANTHER" id="PTHR43564:SF2">
    <property type="entry name" value="BLR6059 PROTEIN"/>
    <property type="match status" value="1"/>
</dbReference>
<dbReference type="SUPFAM" id="SSF102198">
    <property type="entry name" value="Putative cyclase"/>
    <property type="match status" value="1"/>
</dbReference>
<dbReference type="Pfam" id="PF04199">
    <property type="entry name" value="Cyclase"/>
    <property type="match status" value="1"/>
</dbReference>
<dbReference type="EMBL" id="VSSQ01076963">
    <property type="protein sequence ID" value="MPN27173.1"/>
    <property type="molecule type" value="Genomic_DNA"/>
</dbReference>
<gene>
    <name evidence="1" type="primary">kynB_23</name>
    <name evidence="1" type="ORF">SDC9_174600</name>
</gene>
<protein>
    <submittedName>
        <fullName evidence="1">Kynurenine formamidase</fullName>
        <ecNumber evidence="1">3.5.1.9</ecNumber>
    </submittedName>
</protein>
<proteinExistence type="predicted"/>